<organism evidence="10 11">
    <name type="scientific">Patella caerulea</name>
    <name type="common">Rayed Mediterranean limpet</name>
    <dbReference type="NCBI Taxonomy" id="87958"/>
    <lineage>
        <taxon>Eukaryota</taxon>
        <taxon>Metazoa</taxon>
        <taxon>Spiralia</taxon>
        <taxon>Lophotrochozoa</taxon>
        <taxon>Mollusca</taxon>
        <taxon>Gastropoda</taxon>
        <taxon>Patellogastropoda</taxon>
        <taxon>Patelloidea</taxon>
        <taxon>Patellidae</taxon>
        <taxon>Patella</taxon>
    </lineage>
</organism>
<sequence length="255" mass="28132">MKISSSILLAAFTVLAVVLTAEACNEAICASQVSKCMLIKCCECDMSDKKNCSCCQDCQVCLSKLYTECCDCVGLCAKQDPHDTPRKTSSIEDLSDPIPELFNVLTEQDDRLMRWTSTSYAVHSNSMFFKPGNGLVPNMEFSPSLEKGQSLEKAIEEELLSQQNCTVAFMSQCMSIRKCKQSCKSMGAAKYRWFHDNGCCQCISSTCIDYGLSEPKCLICPSEQDLLLEHELIDEIKVGGKGEIRTAAEAAIDKL</sequence>
<feature type="signal peptide" evidence="7">
    <location>
        <begin position="1"/>
        <end position="23"/>
    </location>
</feature>
<evidence type="ECO:0000256" key="4">
    <source>
        <dbReference type="ARBA" id="ARBA00022525"/>
    </source>
</evidence>
<keyword evidence="11" id="KW-1185">Reference proteome</keyword>
<comment type="subcellular location">
    <subcellularLocation>
        <location evidence="1">Secreted</location>
    </subcellularLocation>
</comment>
<evidence type="ECO:0000256" key="6">
    <source>
        <dbReference type="ARBA" id="ARBA00023180"/>
    </source>
</evidence>
<keyword evidence="6" id="KW-0325">Glycoprotein</keyword>
<comment type="caution">
    <text evidence="10">The sequence shown here is derived from an EMBL/GenBank/DDBJ whole genome shotgun (WGS) entry which is preliminary data.</text>
</comment>
<dbReference type="InterPro" id="IPR057726">
    <property type="entry name" value="Tsg_C"/>
</dbReference>
<dbReference type="Pfam" id="PF04668">
    <property type="entry name" value="Tsg"/>
    <property type="match status" value="1"/>
</dbReference>
<evidence type="ECO:0000259" key="9">
    <source>
        <dbReference type="Pfam" id="PF23782"/>
    </source>
</evidence>
<evidence type="ECO:0000259" key="8">
    <source>
        <dbReference type="Pfam" id="PF04668"/>
    </source>
</evidence>
<evidence type="ECO:0000256" key="2">
    <source>
        <dbReference type="ARBA" id="ARBA00010047"/>
    </source>
</evidence>
<feature type="domain" description="Tsg N-terminal" evidence="9">
    <location>
        <begin position="23"/>
        <end position="80"/>
    </location>
</feature>
<dbReference type="Pfam" id="PF23782">
    <property type="entry name" value="Tsg_N"/>
    <property type="match status" value="1"/>
</dbReference>
<dbReference type="PANTHER" id="PTHR12312:SF16">
    <property type="entry name" value="TWISTED GASTRULATION PROTEIN HOMOLOG 1-A-RELATED"/>
    <property type="match status" value="1"/>
</dbReference>
<keyword evidence="3" id="KW-0217">Developmental protein</keyword>
<keyword evidence="4" id="KW-0964">Secreted</keyword>
<dbReference type="AlphaFoldDB" id="A0AAN8K578"/>
<dbReference type="EMBL" id="JAZGQO010000006">
    <property type="protein sequence ID" value="KAK6186153.1"/>
    <property type="molecule type" value="Genomic_DNA"/>
</dbReference>
<evidence type="ECO:0008006" key="12">
    <source>
        <dbReference type="Google" id="ProtNLM"/>
    </source>
</evidence>
<evidence type="ECO:0000313" key="11">
    <source>
        <dbReference type="Proteomes" id="UP001347796"/>
    </source>
</evidence>
<evidence type="ECO:0000256" key="1">
    <source>
        <dbReference type="ARBA" id="ARBA00004613"/>
    </source>
</evidence>
<dbReference type="InterPro" id="IPR006761">
    <property type="entry name" value="Tsg"/>
</dbReference>
<comment type="similarity">
    <text evidence="2">Belongs to the twisted gastrulation protein family.</text>
</comment>
<feature type="chain" id="PRO_5043034681" description="Protein twisted gastrulation" evidence="7">
    <location>
        <begin position="24"/>
        <end position="255"/>
    </location>
</feature>
<protein>
    <recommendedName>
        <fullName evidence="12">Protein twisted gastrulation</fullName>
    </recommendedName>
</protein>
<dbReference type="Proteomes" id="UP001347796">
    <property type="component" value="Unassembled WGS sequence"/>
</dbReference>
<evidence type="ECO:0000256" key="5">
    <source>
        <dbReference type="ARBA" id="ARBA00022729"/>
    </source>
</evidence>
<proteinExistence type="inferred from homology"/>
<reference evidence="10 11" key="1">
    <citation type="submission" date="2024-01" db="EMBL/GenBank/DDBJ databases">
        <title>The genome of the rayed Mediterranean limpet Patella caerulea (Linnaeus, 1758).</title>
        <authorList>
            <person name="Anh-Thu Weber A."/>
            <person name="Halstead-Nussloch G."/>
        </authorList>
    </citation>
    <scope>NUCLEOTIDE SEQUENCE [LARGE SCALE GENOMIC DNA]</scope>
    <source>
        <strain evidence="10">AATW-2023a</strain>
        <tissue evidence="10">Whole specimen</tissue>
    </source>
</reference>
<evidence type="ECO:0000256" key="3">
    <source>
        <dbReference type="ARBA" id="ARBA00022473"/>
    </source>
</evidence>
<keyword evidence="5 7" id="KW-0732">Signal</keyword>
<dbReference type="GO" id="GO:0005615">
    <property type="term" value="C:extracellular space"/>
    <property type="evidence" value="ECO:0007669"/>
    <property type="project" value="TreeGrafter"/>
</dbReference>
<feature type="domain" description="Tsg C-terminal" evidence="8">
    <location>
        <begin position="86"/>
        <end position="221"/>
    </location>
</feature>
<gene>
    <name evidence="10" type="ORF">SNE40_008248</name>
</gene>
<accession>A0AAN8K578</accession>
<evidence type="ECO:0000256" key="7">
    <source>
        <dbReference type="SAM" id="SignalP"/>
    </source>
</evidence>
<dbReference type="PANTHER" id="PTHR12312">
    <property type="entry name" value="TWISTED GASTRULATION PROTEIN HOMOLOG 1-A-RELATED"/>
    <property type="match status" value="1"/>
</dbReference>
<evidence type="ECO:0000313" key="10">
    <source>
        <dbReference type="EMBL" id="KAK6186153.1"/>
    </source>
</evidence>
<dbReference type="InterPro" id="IPR057635">
    <property type="entry name" value="Tsg_N"/>
</dbReference>
<name>A0AAN8K578_PATCE</name>
<dbReference type="GO" id="GO:0030510">
    <property type="term" value="P:regulation of BMP signaling pathway"/>
    <property type="evidence" value="ECO:0007669"/>
    <property type="project" value="TreeGrafter"/>
</dbReference>